<feature type="transmembrane region" description="Helical" evidence="1">
    <location>
        <begin position="111"/>
        <end position="133"/>
    </location>
</feature>
<feature type="transmembrane region" description="Helical" evidence="1">
    <location>
        <begin position="20"/>
        <end position="39"/>
    </location>
</feature>
<feature type="transmembrane region" description="Helical" evidence="1">
    <location>
        <begin position="68"/>
        <end position="91"/>
    </location>
</feature>
<organism evidence="2 3">
    <name type="scientific">Pedobacter jejuensis</name>
    <dbReference type="NCBI Taxonomy" id="1268550"/>
    <lineage>
        <taxon>Bacteria</taxon>
        <taxon>Pseudomonadati</taxon>
        <taxon>Bacteroidota</taxon>
        <taxon>Sphingobacteriia</taxon>
        <taxon>Sphingobacteriales</taxon>
        <taxon>Sphingobacteriaceae</taxon>
        <taxon>Pedobacter</taxon>
    </lineage>
</organism>
<reference evidence="2 3" key="1">
    <citation type="submission" date="2018-10" db="EMBL/GenBank/DDBJ databases">
        <title>Genome sequencing of Pedobacter jejuensis TNB23.</title>
        <authorList>
            <person name="Cho Y.-J."/>
            <person name="Cho A."/>
            <person name="Kim O.-S."/>
        </authorList>
    </citation>
    <scope>NUCLEOTIDE SEQUENCE [LARGE SCALE GENOMIC DNA]</scope>
    <source>
        <strain evidence="2 3">TNB23</strain>
    </source>
</reference>
<keyword evidence="3" id="KW-1185">Reference proteome</keyword>
<proteinExistence type="predicted"/>
<dbReference type="Proteomes" id="UP000274046">
    <property type="component" value="Unassembled WGS sequence"/>
</dbReference>
<protein>
    <submittedName>
        <fullName evidence="2">DUF2254 domain-containing protein</fullName>
    </submittedName>
</protein>
<evidence type="ECO:0000256" key="1">
    <source>
        <dbReference type="SAM" id="Phobius"/>
    </source>
</evidence>
<accession>A0A3N0BNI0</accession>
<dbReference type="Pfam" id="PF10011">
    <property type="entry name" value="DUF2254"/>
    <property type="match status" value="1"/>
</dbReference>
<dbReference type="EMBL" id="RBEE01000044">
    <property type="protein sequence ID" value="RNL50321.1"/>
    <property type="molecule type" value="Genomic_DNA"/>
</dbReference>
<evidence type="ECO:0000313" key="3">
    <source>
        <dbReference type="Proteomes" id="UP000274046"/>
    </source>
</evidence>
<sequence>MGKQFNKFLRKSYNKLVSSIAFYPALIAIGFLIISYLMLNLDFSETGKQVKTNYNWIRLKDASTARSIVSTIAGGIISLMVFSFSMVMILLNQAASQMSNRMLEGMIGNRFQQLVLGAYIGTIVYALFLLSTIRDLESGIYVPALSIYLLLLITIGDIFLFIYFLHYVTQSVKFETIISRVHHKTYDSLAKNCRNKKVDFVSEPKGQARLVLAEASGYYQGFDKRNLLEFAVKNDLIIRLLHPPGSFIMRDQAIAHYFSAASIDSQQQEELHSNLDIYNGEPIDNCFFYGFHQLTEVALKALSPGINDPQTAVIALHALADLLLCRLSRHPNLTVADNNDHARIILSERSFKDLFVECINPIWDYGADDRYIQNTMFAVLIQLISAASNEEEITLLVSMQAEVTNKRKI</sequence>
<gene>
    <name evidence="2" type="ORF">D7004_19190</name>
</gene>
<feature type="transmembrane region" description="Helical" evidence="1">
    <location>
        <begin position="145"/>
        <end position="165"/>
    </location>
</feature>
<evidence type="ECO:0000313" key="2">
    <source>
        <dbReference type="EMBL" id="RNL50321.1"/>
    </source>
</evidence>
<dbReference type="InterPro" id="IPR018723">
    <property type="entry name" value="DUF2254_membrane"/>
</dbReference>
<comment type="caution">
    <text evidence="2">The sequence shown here is derived from an EMBL/GenBank/DDBJ whole genome shotgun (WGS) entry which is preliminary data.</text>
</comment>
<keyword evidence="1" id="KW-0472">Membrane</keyword>
<dbReference type="OrthoDB" id="2955631at2"/>
<keyword evidence="1" id="KW-1133">Transmembrane helix</keyword>
<keyword evidence="1" id="KW-0812">Transmembrane</keyword>
<dbReference type="AlphaFoldDB" id="A0A3N0BNI0"/>
<name>A0A3N0BNI0_9SPHI</name>